<dbReference type="OrthoDB" id="1191133at2"/>
<dbReference type="EMBL" id="QUNS01000010">
    <property type="protein sequence ID" value="REH45026.1"/>
    <property type="molecule type" value="Genomic_DNA"/>
</dbReference>
<name>A0A3E0HI32_9FLAO</name>
<proteinExistence type="predicted"/>
<organism evidence="1 2">
    <name type="scientific">Tenacibaculum gallaicum</name>
    <dbReference type="NCBI Taxonomy" id="561505"/>
    <lineage>
        <taxon>Bacteria</taxon>
        <taxon>Pseudomonadati</taxon>
        <taxon>Bacteroidota</taxon>
        <taxon>Flavobacteriia</taxon>
        <taxon>Flavobacteriales</taxon>
        <taxon>Flavobacteriaceae</taxon>
        <taxon>Tenacibaculum</taxon>
    </lineage>
</organism>
<dbReference type="RefSeq" id="WP_147300547.1">
    <property type="nucleotide sequence ID" value="NZ_QUNS01000010.1"/>
</dbReference>
<reference evidence="1 2" key="1">
    <citation type="submission" date="2018-08" db="EMBL/GenBank/DDBJ databases">
        <title>Genomic Encyclopedia of Type Strains, Phase IV (KMG-IV): sequencing the most valuable type-strain genomes for metagenomic binning, comparative biology and taxonomic classification.</title>
        <authorList>
            <person name="Goeker M."/>
        </authorList>
    </citation>
    <scope>NUCLEOTIDE SEQUENCE [LARGE SCALE GENOMIC DNA]</scope>
    <source>
        <strain evidence="1 2">DSM 18841</strain>
    </source>
</reference>
<sequence>MKKQILNLGRVLNRPDQKKISGGQPLPNPDCKCFCYSNSIRHTTNCQSLCPDGDIPGVYEGTPASCFRDFPL</sequence>
<comment type="caution">
    <text evidence="1">The sequence shown here is derived from an EMBL/GenBank/DDBJ whole genome shotgun (WGS) entry which is preliminary data.</text>
</comment>
<dbReference type="Proteomes" id="UP000256884">
    <property type="component" value="Unassembled WGS sequence"/>
</dbReference>
<evidence type="ECO:0000313" key="2">
    <source>
        <dbReference type="Proteomes" id="UP000256884"/>
    </source>
</evidence>
<dbReference type="AlphaFoldDB" id="A0A3E0HI32"/>
<keyword evidence="2" id="KW-1185">Reference proteome</keyword>
<evidence type="ECO:0000313" key="1">
    <source>
        <dbReference type="EMBL" id="REH45026.1"/>
    </source>
</evidence>
<accession>A0A3E0HI32</accession>
<protein>
    <submittedName>
        <fullName evidence="1">Uncharacterized protein</fullName>
    </submittedName>
</protein>
<gene>
    <name evidence="1" type="ORF">C7448_11054</name>
</gene>